<protein>
    <submittedName>
        <fullName evidence="3">Uncharacterized protein</fullName>
    </submittedName>
</protein>
<organism evidence="3 4">
    <name type="scientific">Prolemur simus</name>
    <name type="common">Greater bamboo lemur</name>
    <name type="synonym">Hapalemur simus</name>
    <dbReference type="NCBI Taxonomy" id="1328070"/>
    <lineage>
        <taxon>Eukaryota</taxon>
        <taxon>Metazoa</taxon>
        <taxon>Chordata</taxon>
        <taxon>Craniata</taxon>
        <taxon>Vertebrata</taxon>
        <taxon>Euteleostomi</taxon>
        <taxon>Mammalia</taxon>
        <taxon>Eutheria</taxon>
        <taxon>Euarchontoglires</taxon>
        <taxon>Primates</taxon>
        <taxon>Strepsirrhini</taxon>
        <taxon>Lemuriformes</taxon>
        <taxon>Lemuridae</taxon>
        <taxon>Prolemur</taxon>
    </lineage>
</organism>
<evidence type="ECO:0000256" key="1">
    <source>
        <dbReference type="SAM" id="MobiDB-lite"/>
    </source>
</evidence>
<feature type="transmembrane region" description="Helical" evidence="2">
    <location>
        <begin position="66"/>
        <end position="91"/>
    </location>
</feature>
<proteinExistence type="predicted"/>
<keyword evidence="2" id="KW-0812">Transmembrane</keyword>
<accession>A0A8C8YM30</accession>
<dbReference type="GeneTree" id="ENSGT00930000152749"/>
<keyword evidence="4" id="KW-1185">Reference proteome</keyword>
<name>A0A8C8YM30_PROSS</name>
<feature type="region of interest" description="Disordered" evidence="1">
    <location>
        <begin position="1"/>
        <end position="54"/>
    </location>
</feature>
<reference evidence="3" key="1">
    <citation type="submission" date="2025-08" db="UniProtKB">
        <authorList>
            <consortium name="Ensembl"/>
        </authorList>
    </citation>
    <scope>IDENTIFICATION</scope>
</reference>
<dbReference type="AlphaFoldDB" id="A0A8C8YM30"/>
<evidence type="ECO:0000256" key="2">
    <source>
        <dbReference type="SAM" id="Phobius"/>
    </source>
</evidence>
<evidence type="ECO:0000313" key="3">
    <source>
        <dbReference type="Ensembl" id="ENSPSMP00000002385.1"/>
    </source>
</evidence>
<evidence type="ECO:0000313" key="4">
    <source>
        <dbReference type="Proteomes" id="UP000694414"/>
    </source>
</evidence>
<keyword evidence="2" id="KW-1133">Transmembrane helix</keyword>
<dbReference type="Proteomes" id="UP000694414">
    <property type="component" value="Unplaced"/>
</dbReference>
<feature type="compositionally biased region" description="Low complexity" evidence="1">
    <location>
        <begin position="15"/>
        <end position="28"/>
    </location>
</feature>
<reference evidence="3" key="2">
    <citation type="submission" date="2025-09" db="UniProtKB">
        <authorList>
            <consortium name="Ensembl"/>
        </authorList>
    </citation>
    <scope>IDENTIFICATION</scope>
</reference>
<dbReference type="Ensembl" id="ENSPSMT00000002828.1">
    <property type="protein sequence ID" value="ENSPSMP00000002385.1"/>
    <property type="gene ID" value="ENSPSMG00000001872.1"/>
</dbReference>
<keyword evidence="2" id="KW-0472">Membrane</keyword>
<sequence length="198" mass="21953">MDGTETRRRRPDSYGRLGELGLPRRPLGTAGLPAASEGRSPRVPESQTVAPSPLETKLSKETAVSIGLQVAVPFLLAGLGLSWAGVLLNYFQVRGDQMGTREVGSVRCPLKKRQLRVRPSLVDMGGDLLRCHCWSCVGQDSCSDWGQRLNITKVKLRKIFHELVEVEYTWSRISGMVRSGRTDMPNLFNRFPSDALDT</sequence>